<dbReference type="Proteomes" id="UP000606172">
    <property type="component" value="Unassembled WGS sequence"/>
</dbReference>
<proteinExistence type="predicted"/>
<name>A0A919RJ48_9ACTN</name>
<reference evidence="2" key="1">
    <citation type="submission" date="2021-01" db="EMBL/GenBank/DDBJ databases">
        <title>Whole genome shotgun sequence of Sinosporangium siamense NBRC 109515.</title>
        <authorList>
            <person name="Komaki H."/>
            <person name="Tamura T."/>
        </authorList>
    </citation>
    <scope>NUCLEOTIDE SEQUENCE</scope>
    <source>
        <strain evidence="2">NBRC 109515</strain>
    </source>
</reference>
<gene>
    <name evidence="2" type="ORF">Ssi02_44580</name>
</gene>
<accession>A0A919RJ48</accession>
<evidence type="ECO:0000256" key="1">
    <source>
        <dbReference type="SAM" id="MobiDB-lite"/>
    </source>
</evidence>
<evidence type="ECO:0000313" key="3">
    <source>
        <dbReference type="Proteomes" id="UP000606172"/>
    </source>
</evidence>
<feature type="region of interest" description="Disordered" evidence="1">
    <location>
        <begin position="1"/>
        <end position="40"/>
    </location>
</feature>
<dbReference type="EMBL" id="BOOW01000028">
    <property type="protein sequence ID" value="GII94227.1"/>
    <property type="molecule type" value="Genomic_DNA"/>
</dbReference>
<comment type="caution">
    <text evidence="2">The sequence shown here is derived from an EMBL/GenBank/DDBJ whole genome shotgun (WGS) entry which is preliminary data.</text>
</comment>
<protein>
    <submittedName>
        <fullName evidence="2">Uncharacterized protein</fullName>
    </submittedName>
</protein>
<dbReference type="RefSeq" id="WP_204028452.1">
    <property type="nucleotide sequence ID" value="NZ_BOOW01000028.1"/>
</dbReference>
<evidence type="ECO:0000313" key="2">
    <source>
        <dbReference type="EMBL" id="GII94227.1"/>
    </source>
</evidence>
<organism evidence="2 3">
    <name type="scientific">Sinosporangium siamense</name>
    <dbReference type="NCBI Taxonomy" id="1367973"/>
    <lineage>
        <taxon>Bacteria</taxon>
        <taxon>Bacillati</taxon>
        <taxon>Actinomycetota</taxon>
        <taxon>Actinomycetes</taxon>
        <taxon>Streptosporangiales</taxon>
        <taxon>Streptosporangiaceae</taxon>
        <taxon>Sinosporangium</taxon>
    </lineage>
</organism>
<sequence>MDHPTPSGYEAPQLSRVGSFASSYSKDTSDDSDAGHYYTS</sequence>
<dbReference type="AlphaFoldDB" id="A0A919RJ48"/>
<dbReference type="NCBIfam" id="NF033521">
    <property type="entry name" value="lasso_leader_L3"/>
    <property type="match status" value="1"/>
</dbReference>
<keyword evidence="3" id="KW-1185">Reference proteome</keyword>